<protein>
    <submittedName>
        <fullName evidence="2">Uncharacterized protein</fullName>
    </submittedName>
</protein>
<feature type="region of interest" description="Disordered" evidence="1">
    <location>
        <begin position="1"/>
        <end position="75"/>
    </location>
</feature>
<sequence length="138" mass="14771">MARVVHAAAADAEHARAPRRNSSRATRRTRAHSPARAAGIEQAAQGVKRERAEVCSAGSRGAMSRARAPRSPTQHYSAAQLLRHVDDPLESADARAVGTEHAEHAHGARGARRGGETMARVVRAAAARSRASRRYTRA</sequence>
<accession>A0AAD6YK35</accession>
<evidence type="ECO:0000313" key="2">
    <source>
        <dbReference type="EMBL" id="KAJ7220871.1"/>
    </source>
</evidence>
<feature type="compositionally biased region" description="Low complexity" evidence="1">
    <location>
        <begin position="119"/>
        <end position="129"/>
    </location>
</feature>
<dbReference type="EMBL" id="JARJCW010000009">
    <property type="protein sequence ID" value="KAJ7220871.1"/>
    <property type="molecule type" value="Genomic_DNA"/>
</dbReference>
<reference evidence="2" key="1">
    <citation type="submission" date="2023-03" db="EMBL/GenBank/DDBJ databases">
        <title>Massive genome expansion in bonnet fungi (Mycena s.s.) driven by repeated elements and novel gene families across ecological guilds.</title>
        <authorList>
            <consortium name="Lawrence Berkeley National Laboratory"/>
            <person name="Harder C.B."/>
            <person name="Miyauchi S."/>
            <person name="Viragh M."/>
            <person name="Kuo A."/>
            <person name="Thoen E."/>
            <person name="Andreopoulos B."/>
            <person name="Lu D."/>
            <person name="Skrede I."/>
            <person name="Drula E."/>
            <person name="Henrissat B."/>
            <person name="Morin E."/>
            <person name="Kohler A."/>
            <person name="Barry K."/>
            <person name="LaButti K."/>
            <person name="Morin E."/>
            <person name="Salamov A."/>
            <person name="Lipzen A."/>
            <person name="Mereny Z."/>
            <person name="Hegedus B."/>
            <person name="Baldrian P."/>
            <person name="Stursova M."/>
            <person name="Weitz H."/>
            <person name="Taylor A."/>
            <person name="Grigoriev I.V."/>
            <person name="Nagy L.G."/>
            <person name="Martin F."/>
            <person name="Kauserud H."/>
        </authorList>
    </citation>
    <scope>NUCLEOTIDE SEQUENCE</scope>
    <source>
        <strain evidence="2">9144</strain>
    </source>
</reference>
<feature type="compositionally biased region" description="Basic residues" evidence="1">
    <location>
        <begin position="17"/>
        <end position="33"/>
    </location>
</feature>
<feature type="compositionally biased region" description="Low complexity" evidence="1">
    <location>
        <begin position="1"/>
        <end position="10"/>
    </location>
</feature>
<organism evidence="2 3">
    <name type="scientific">Mycena pura</name>
    <dbReference type="NCBI Taxonomy" id="153505"/>
    <lineage>
        <taxon>Eukaryota</taxon>
        <taxon>Fungi</taxon>
        <taxon>Dikarya</taxon>
        <taxon>Basidiomycota</taxon>
        <taxon>Agaricomycotina</taxon>
        <taxon>Agaricomycetes</taxon>
        <taxon>Agaricomycetidae</taxon>
        <taxon>Agaricales</taxon>
        <taxon>Marasmiineae</taxon>
        <taxon>Mycenaceae</taxon>
        <taxon>Mycena</taxon>
    </lineage>
</organism>
<name>A0AAD6YK35_9AGAR</name>
<gene>
    <name evidence="2" type="ORF">GGX14DRAFT_559655</name>
</gene>
<proteinExistence type="predicted"/>
<dbReference type="Proteomes" id="UP001219525">
    <property type="component" value="Unassembled WGS sequence"/>
</dbReference>
<feature type="region of interest" description="Disordered" evidence="1">
    <location>
        <begin position="95"/>
        <end position="138"/>
    </location>
</feature>
<feature type="compositionally biased region" description="Low complexity" evidence="1">
    <location>
        <begin position="56"/>
        <end position="72"/>
    </location>
</feature>
<dbReference type="AlphaFoldDB" id="A0AAD6YK35"/>
<keyword evidence="3" id="KW-1185">Reference proteome</keyword>
<evidence type="ECO:0000256" key="1">
    <source>
        <dbReference type="SAM" id="MobiDB-lite"/>
    </source>
</evidence>
<comment type="caution">
    <text evidence="2">The sequence shown here is derived from an EMBL/GenBank/DDBJ whole genome shotgun (WGS) entry which is preliminary data.</text>
</comment>
<evidence type="ECO:0000313" key="3">
    <source>
        <dbReference type="Proteomes" id="UP001219525"/>
    </source>
</evidence>